<dbReference type="SUPFAM" id="SSF54768">
    <property type="entry name" value="dsRNA-binding domain-like"/>
    <property type="match status" value="1"/>
</dbReference>
<feature type="binding site" evidence="15">
    <location>
        <position position="41"/>
    </location>
    <ligand>
        <name>Mg(2+)</name>
        <dbReference type="ChEBI" id="CHEBI:18420"/>
    </ligand>
</feature>
<keyword evidence="10 15" id="KW-0479">Metal-binding</keyword>
<comment type="subcellular location">
    <subcellularLocation>
        <location evidence="2 15">Cytoplasm</location>
    </subcellularLocation>
</comment>
<accession>A0A3N1Y0S6</accession>
<dbReference type="PROSITE" id="PS50142">
    <property type="entry name" value="RNASE_3_2"/>
    <property type="match status" value="1"/>
</dbReference>
<evidence type="ECO:0000256" key="3">
    <source>
        <dbReference type="ARBA" id="ARBA00010183"/>
    </source>
</evidence>
<dbReference type="PANTHER" id="PTHR11207">
    <property type="entry name" value="RIBONUCLEASE III"/>
    <property type="match status" value="1"/>
</dbReference>
<dbReference type="InterPro" id="IPR014720">
    <property type="entry name" value="dsRBD_dom"/>
</dbReference>
<dbReference type="GO" id="GO:0042802">
    <property type="term" value="F:identical protein binding"/>
    <property type="evidence" value="ECO:0007669"/>
    <property type="project" value="UniProtKB-ARBA"/>
</dbReference>
<dbReference type="SMART" id="SM00358">
    <property type="entry name" value="DSRM"/>
    <property type="match status" value="1"/>
</dbReference>
<dbReference type="GO" id="GO:0006364">
    <property type="term" value="P:rRNA processing"/>
    <property type="evidence" value="ECO:0007669"/>
    <property type="project" value="UniProtKB-UniRule"/>
</dbReference>
<dbReference type="Pfam" id="PF14622">
    <property type="entry name" value="Ribonucleas_3_3"/>
    <property type="match status" value="1"/>
</dbReference>
<feature type="binding site" evidence="15">
    <location>
        <position position="117"/>
    </location>
    <ligand>
        <name>Mg(2+)</name>
        <dbReference type="ChEBI" id="CHEBI:18420"/>
    </ligand>
</feature>
<organism evidence="18 19">
    <name type="scientific">Inmirania thermothiophila</name>
    <dbReference type="NCBI Taxonomy" id="1750597"/>
    <lineage>
        <taxon>Bacteria</taxon>
        <taxon>Pseudomonadati</taxon>
        <taxon>Pseudomonadota</taxon>
        <taxon>Gammaproteobacteria</taxon>
        <taxon>Chromatiales</taxon>
        <taxon>Ectothiorhodospiraceae</taxon>
        <taxon>Inmirania</taxon>
    </lineage>
</organism>
<keyword evidence="7 15" id="KW-0507">mRNA processing</keyword>
<comment type="function">
    <text evidence="15">Digests double-stranded RNA. Involved in the processing of primary rRNA transcript to yield the immediate precursors to the large and small rRNAs (23S and 16S). Processes some mRNAs, and tRNAs when they are encoded in the rRNA operon. Processes pre-crRNA and tracrRNA of type II CRISPR loci if present in the organism.</text>
</comment>
<evidence type="ECO:0000256" key="13">
    <source>
        <dbReference type="ARBA" id="ARBA00022842"/>
    </source>
</evidence>
<comment type="cofactor">
    <cofactor evidence="15">
        <name>Mg(2+)</name>
        <dbReference type="ChEBI" id="CHEBI:18420"/>
    </cofactor>
</comment>
<comment type="catalytic activity">
    <reaction evidence="1 15">
        <text>Endonucleolytic cleavage to 5'-phosphomonoester.</text>
        <dbReference type="EC" id="3.1.26.3"/>
    </reaction>
</comment>
<keyword evidence="6 15" id="KW-0698">rRNA processing</keyword>
<comment type="caution">
    <text evidence="18">The sequence shown here is derived from an EMBL/GenBank/DDBJ whole genome shotgun (WGS) entry which is preliminary data.</text>
</comment>
<dbReference type="GO" id="GO:0046872">
    <property type="term" value="F:metal ion binding"/>
    <property type="evidence" value="ECO:0007669"/>
    <property type="project" value="UniProtKB-KW"/>
</dbReference>
<keyword evidence="8 15" id="KW-0819">tRNA processing</keyword>
<dbReference type="Pfam" id="PF00035">
    <property type="entry name" value="dsrm"/>
    <property type="match status" value="1"/>
</dbReference>
<dbReference type="NCBIfam" id="TIGR02191">
    <property type="entry name" value="RNaseIII"/>
    <property type="match status" value="1"/>
</dbReference>
<gene>
    <name evidence="15" type="primary">rnc</name>
    <name evidence="18" type="ORF">EDC57_1322</name>
</gene>
<dbReference type="GO" id="GO:0006397">
    <property type="term" value="P:mRNA processing"/>
    <property type="evidence" value="ECO:0007669"/>
    <property type="project" value="UniProtKB-UniRule"/>
</dbReference>
<evidence type="ECO:0000256" key="1">
    <source>
        <dbReference type="ARBA" id="ARBA00000109"/>
    </source>
</evidence>
<dbReference type="GO" id="GO:0004525">
    <property type="term" value="F:ribonuclease III activity"/>
    <property type="evidence" value="ECO:0007669"/>
    <property type="project" value="UniProtKB-UniRule"/>
</dbReference>
<evidence type="ECO:0000256" key="4">
    <source>
        <dbReference type="ARBA" id="ARBA00011738"/>
    </source>
</evidence>
<feature type="domain" description="DRBM" evidence="16">
    <location>
        <begin position="155"/>
        <end position="225"/>
    </location>
</feature>
<dbReference type="PANTHER" id="PTHR11207:SF0">
    <property type="entry name" value="RIBONUCLEASE 3"/>
    <property type="match status" value="1"/>
</dbReference>
<dbReference type="Proteomes" id="UP000276634">
    <property type="component" value="Unassembled WGS sequence"/>
</dbReference>
<dbReference type="AlphaFoldDB" id="A0A3N1Y0S6"/>
<dbReference type="GO" id="GO:0005737">
    <property type="term" value="C:cytoplasm"/>
    <property type="evidence" value="ECO:0007669"/>
    <property type="project" value="UniProtKB-SubCell"/>
</dbReference>
<dbReference type="GO" id="GO:0003725">
    <property type="term" value="F:double-stranded RNA binding"/>
    <property type="evidence" value="ECO:0007669"/>
    <property type="project" value="TreeGrafter"/>
</dbReference>
<evidence type="ECO:0000256" key="12">
    <source>
        <dbReference type="ARBA" id="ARBA00022801"/>
    </source>
</evidence>
<evidence type="ECO:0000256" key="7">
    <source>
        <dbReference type="ARBA" id="ARBA00022664"/>
    </source>
</evidence>
<dbReference type="SUPFAM" id="SSF69065">
    <property type="entry name" value="RNase III domain-like"/>
    <property type="match status" value="1"/>
</dbReference>
<dbReference type="RefSeq" id="WP_123401106.1">
    <property type="nucleotide sequence ID" value="NZ_RJVI01000002.1"/>
</dbReference>
<comment type="similarity">
    <text evidence="3">Belongs to the ribonuclease III family.</text>
</comment>
<keyword evidence="14 15" id="KW-0694">RNA-binding</keyword>
<feature type="active site" evidence="15">
    <location>
        <position position="117"/>
    </location>
</feature>
<feature type="binding site" evidence="15">
    <location>
        <position position="114"/>
    </location>
    <ligand>
        <name>Mg(2+)</name>
        <dbReference type="ChEBI" id="CHEBI:18420"/>
    </ligand>
</feature>
<keyword evidence="13 15" id="KW-0460">Magnesium</keyword>
<dbReference type="Gene3D" id="1.10.1520.10">
    <property type="entry name" value="Ribonuclease III domain"/>
    <property type="match status" value="1"/>
</dbReference>
<keyword evidence="5 15" id="KW-0963">Cytoplasm</keyword>
<proteinExistence type="inferred from homology"/>
<evidence type="ECO:0000259" key="16">
    <source>
        <dbReference type="PROSITE" id="PS50137"/>
    </source>
</evidence>
<keyword evidence="12 15" id="KW-0378">Hydrolase</keyword>
<protein>
    <recommendedName>
        <fullName evidence="15">Ribonuclease 3</fullName>
        <ecNumber evidence="15">3.1.26.3</ecNumber>
    </recommendedName>
    <alternativeName>
        <fullName evidence="15">Ribonuclease III</fullName>
        <shortName evidence="15">RNase III</shortName>
    </alternativeName>
</protein>
<name>A0A3N1Y0S6_9GAMM</name>
<dbReference type="InterPro" id="IPR036389">
    <property type="entry name" value="RNase_III_sf"/>
</dbReference>
<evidence type="ECO:0000259" key="17">
    <source>
        <dbReference type="PROSITE" id="PS50142"/>
    </source>
</evidence>
<dbReference type="FunFam" id="1.10.1520.10:FF:000001">
    <property type="entry name" value="Ribonuclease 3"/>
    <property type="match status" value="1"/>
</dbReference>
<keyword evidence="15" id="KW-0699">rRNA-binding</keyword>
<evidence type="ECO:0000256" key="11">
    <source>
        <dbReference type="ARBA" id="ARBA00022759"/>
    </source>
</evidence>
<feature type="active site" evidence="15">
    <location>
        <position position="45"/>
    </location>
</feature>
<feature type="domain" description="RNase III" evidence="17">
    <location>
        <begin position="6"/>
        <end position="128"/>
    </location>
</feature>
<keyword evidence="9 15" id="KW-0540">Nuclease</keyword>
<dbReference type="Gene3D" id="3.30.160.20">
    <property type="match status" value="1"/>
</dbReference>
<dbReference type="GO" id="GO:0010468">
    <property type="term" value="P:regulation of gene expression"/>
    <property type="evidence" value="ECO:0007669"/>
    <property type="project" value="TreeGrafter"/>
</dbReference>
<dbReference type="HAMAP" id="MF_00104">
    <property type="entry name" value="RNase_III"/>
    <property type="match status" value="1"/>
</dbReference>
<dbReference type="EC" id="3.1.26.3" evidence="15"/>
<dbReference type="PROSITE" id="PS50137">
    <property type="entry name" value="DS_RBD"/>
    <property type="match status" value="1"/>
</dbReference>
<dbReference type="GO" id="GO:0019843">
    <property type="term" value="F:rRNA binding"/>
    <property type="evidence" value="ECO:0007669"/>
    <property type="project" value="UniProtKB-KW"/>
</dbReference>
<dbReference type="FunFam" id="3.30.160.20:FF:000003">
    <property type="entry name" value="Ribonuclease 3"/>
    <property type="match status" value="1"/>
</dbReference>
<reference evidence="18 19" key="1">
    <citation type="submission" date="2018-11" db="EMBL/GenBank/DDBJ databases">
        <title>Genomic Encyclopedia of Type Strains, Phase IV (KMG-IV): sequencing the most valuable type-strain genomes for metagenomic binning, comparative biology and taxonomic classification.</title>
        <authorList>
            <person name="Goeker M."/>
        </authorList>
    </citation>
    <scope>NUCLEOTIDE SEQUENCE [LARGE SCALE GENOMIC DNA]</scope>
    <source>
        <strain evidence="18 19">DSM 100275</strain>
    </source>
</reference>
<dbReference type="EMBL" id="RJVI01000002">
    <property type="protein sequence ID" value="ROR32131.1"/>
    <property type="molecule type" value="Genomic_DNA"/>
</dbReference>
<dbReference type="OrthoDB" id="9805026at2"/>
<keyword evidence="11 15" id="KW-0255">Endonuclease</keyword>
<evidence type="ECO:0000256" key="8">
    <source>
        <dbReference type="ARBA" id="ARBA00022694"/>
    </source>
</evidence>
<dbReference type="PROSITE" id="PS00517">
    <property type="entry name" value="RNASE_3_1"/>
    <property type="match status" value="1"/>
</dbReference>
<sequence length="226" mass="24411">MSGDPLERLCERLGHRFRDRGLLAEALTHRSAGGRHNERLEFLGDAVLNLVVAEILHARFPELDEGALSRLRARIVQGRTLAAVAAELDLGPHLRLGAGELKSGGFRRPSILADAVEALIGAAYLESGLEGARGVVRRLLGERLDALAPQDAVKDPKTRLQERLQGAGRPLPCYELVRAEGPEHARRFTVRCRLEDGDLAAEGGGGSRREAEQAAAARLLEMLGDG</sequence>
<evidence type="ECO:0000256" key="2">
    <source>
        <dbReference type="ARBA" id="ARBA00004496"/>
    </source>
</evidence>
<dbReference type="GO" id="GO:0008033">
    <property type="term" value="P:tRNA processing"/>
    <property type="evidence" value="ECO:0007669"/>
    <property type="project" value="UniProtKB-KW"/>
</dbReference>
<evidence type="ECO:0000256" key="6">
    <source>
        <dbReference type="ARBA" id="ARBA00022552"/>
    </source>
</evidence>
<dbReference type="CDD" id="cd00593">
    <property type="entry name" value="RIBOc"/>
    <property type="match status" value="1"/>
</dbReference>
<evidence type="ECO:0000256" key="14">
    <source>
        <dbReference type="ARBA" id="ARBA00022884"/>
    </source>
</evidence>
<evidence type="ECO:0000256" key="5">
    <source>
        <dbReference type="ARBA" id="ARBA00022490"/>
    </source>
</evidence>
<evidence type="ECO:0000256" key="9">
    <source>
        <dbReference type="ARBA" id="ARBA00022722"/>
    </source>
</evidence>
<evidence type="ECO:0000313" key="18">
    <source>
        <dbReference type="EMBL" id="ROR32131.1"/>
    </source>
</evidence>
<comment type="subunit">
    <text evidence="4 15">Homodimer.</text>
</comment>
<dbReference type="CDD" id="cd10845">
    <property type="entry name" value="DSRM_RNAse_III_family"/>
    <property type="match status" value="1"/>
</dbReference>
<evidence type="ECO:0000313" key="19">
    <source>
        <dbReference type="Proteomes" id="UP000276634"/>
    </source>
</evidence>
<dbReference type="InterPro" id="IPR011907">
    <property type="entry name" value="RNase_III"/>
</dbReference>
<dbReference type="InterPro" id="IPR000999">
    <property type="entry name" value="RNase_III_dom"/>
</dbReference>
<keyword evidence="19" id="KW-1185">Reference proteome</keyword>
<evidence type="ECO:0000256" key="15">
    <source>
        <dbReference type="HAMAP-Rule" id="MF_00104"/>
    </source>
</evidence>
<dbReference type="SMART" id="SM00535">
    <property type="entry name" value="RIBOc"/>
    <property type="match status" value="1"/>
</dbReference>
<evidence type="ECO:0000256" key="10">
    <source>
        <dbReference type="ARBA" id="ARBA00022723"/>
    </source>
</evidence>